<dbReference type="Proteomes" id="UP000250831">
    <property type="component" value="Unassembled WGS sequence"/>
</dbReference>
<evidence type="ECO:0000313" key="4">
    <source>
        <dbReference type="EMBL" id="PUV22889.1"/>
    </source>
</evidence>
<proteinExistence type="predicted"/>
<dbReference type="SUPFAM" id="SSF52172">
    <property type="entry name" value="CheY-like"/>
    <property type="match status" value="1"/>
</dbReference>
<evidence type="ECO:0000256" key="2">
    <source>
        <dbReference type="PROSITE-ProRule" id="PRU00169"/>
    </source>
</evidence>
<dbReference type="PANTHER" id="PTHR44591">
    <property type="entry name" value="STRESS RESPONSE REGULATOR PROTEIN 1"/>
    <property type="match status" value="1"/>
</dbReference>
<dbReference type="SMART" id="SM00448">
    <property type="entry name" value="REC"/>
    <property type="match status" value="1"/>
</dbReference>
<dbReference type="Gene3D" id="3.40.50.2300">
    <property type="match status" value="1"/>
</dbReference>
<dbReference type="Pfam" id="PF00072">
    <property type="entry name" value="Response_reg"/>
    <property type="match status" value="1"/>
</dbReference>
<dbReference type="AlphaFoldDB" id="A0A363NQ35"/>
<reference evidence="4 5" key="1">
    <citation type="submission" date="2018-04" db="EMBL/GenBank/DDBJ databases">
        <title>Sphingobacterium sp. M46 Genome.</title>
        <authorList>
            <person name="Cheng J."/>
            <person name="Li Y."/>
        </authorList>
    </citation>
    <scope>NUCLEOTIDE SEQUENCE [LARGE SCALE GENOMIC DNA]</scope>
    <source>
        <strain evidence="4 5">M46</strain>
    </source>
</reference>
<organism evidence="4 5">
    <name type="scientific">Sphingobacterium athyrii</name>
    <dbReference type="NCBI Taxonomy" id="2152717"/>
    <lineage>
        <taxon>Bacteria</taxon>
        <taxon>Pseudomonadati</taxon>
        <taxon>Bacteroidota</taxon>
        <taxon>Sphingobacteriia</taxon>
        <taxon>Sphingobacteriales</taxon>
        <taxon>Sphingobacteriaceae</taxon>
        <taxon>Sphingobacterium</taxon>
    </lineage>
</organism>
<protein>
    <recommendedName>
        <fullName evidence="3">Response regulatory domain-containing protein</fullName>
    </recommendedName>
</protein>
<gene>
    <name evidence="4" type="ORF">DCO56_18370</name>
</gene>
<comment type="caution">
    <text evidence="4">The sequence shown here is derived from an EMBL/GenBank/DDBJ whole genome shotgun (WGS) entry which is preliminary data.</text>
</comment>
<dbReference type="PROSITE" id="PS50110">
    <property type="entry name" value="RESPONSE_REGULATORY"/>
    <property type="match status" value="1"/>
</dbReference>
<evidence type="ECO:0000313" key="5">
    <source>
        <dbReference type="Proteomes" id="UP000250831"/>
    </source>
</evidence>
<dbReference type="SMART" id="SM00850">
    <property type="entry name" value="LytTR"/>
    <property type="match status" value="1"/>
</dbReference>
<feature type="modified residue" description="4-aspartylphosphate" evidence="2">
    <location>
        <position position="80"/>
    </location>
</feature>
<dbReference type="OrthoDB" id="701461at2"/>
<dbReference type="InterPro" id="IPR007492">
    <property type="entry name" value="LytTR_DNA-bd_dom"/>
</dbReference>
<dbReference type="InterPro" id="IPR050595">
    <property type="entry name" value="Bact_response_regulator"/>
</dbReference>
<sequence length="297" mass="34033">MSAVIIYFTAITIFVINQHKPIMSKFPVVIIDDLYGALEDTAAVLEELGLFQIKGKFTSVRDAEVYFFKKDEKVYIIFCDIEMPDCSGLDAIKRLRNYCSHFVFVTGFAKEYALDGHKVHVDGLLSKPVEADELLDLVKHLKSKVPTSSTDRDLKPEPTIFLDFVDPKSELHLARKNGPPMRKHPENKRVYEKVPVALAEIAYLKKIGNYIHFYALRPNDQFVLLGVLNKRMMDMDDLLQQDPRFVRMDQSVFINLNYVKKVGLEGVSVGSKFLSVSKSRADELKRRLMLMDISHKL</sequence>
<dbReference type="Gene3D" id="2.40.50.1020">
    <property type="entry name" value="LytTr DNA-binding domain"/>
    <property type="match status" value="1"/>
</dbReference>
<dbReference type="GO" id="GO:0003677">
    <property type="term" value="F:DNA binding"/>
    <property type="evidence" value="ECO:0007669"/>
    <property type="project" value="InterPro"/>
</dbReference>
<dbReference type="Pfam" id="PF04397">
    <property type="entry name" value="LytTR"/>
    <property type="match status" value="1"/>
</dbReference>
<dbReference type="GO" id="GO:0000160">
    <property type="term" value="P:phosphorelay signal transduction system"/>
    <property type="evidence" value="ECO:0007669"/>
    <property type="project" value="InterPro"/>
</dbReference>
<dbReference type="InterPro" id="IPR001789">
    <property type="entry name" value="Sig_transdc_resp-reg_receiver"/>
</dbReference>
<feature type="domain" description="Response regulatory" evidence="3">
    <location>
        <begin position="27"/>
        <end position="142"/>
    </location>
</feature>
<accession>A0A363NQ35</accession>
<keyword evidence="1 2" id="KW-0597">Phosphoprotein</keyword>
<dbReference type="PANTHER" id="PTHR44591:SF3">
    <property type="entry name" value="RESPONSE REGULATORY DOMAIN-CONTAINING PROTEIN"/>
    <property type="match status" value="1"/>
</dbReference>
<keyword evidence="5" id="KW-1185">Reference proteome</keyword>
<evidence type="ECO:0000256" key="1">
    <source>
        <dbReference type="ARBA" id="ARBA00022553"/>
    </source>
</evidence>
<dbReference type="EMBL" id="QCXX01000005">
    <property type="protein sequence ID" value="PUV22889.1"/>
    <property type="molecule type" value="Genomic_DNA"/>
</dbReference>
<evidence type="ECO:0000259" key="3">
    <source>
        <dbReference type="PROSITE" id="PS50110"/>
    </source>
</evidence>
<dbReference type="InterPro" id="IPR011006">
    <property type="entry name" value="CheY-like_superfamily"/>
</dbReference>
<name>A0A363NQ35_9SPHI</name>